<dbReference type="Proteomes" id="UP000737018">
    <property type="component" value="Unassembled WGS sequence"/>
</dbReference>
<sequence>MDPKLKEVSQLFERFKAAFLRNDFDTCTRLLSQLKVLLTQFRSLPPLFEATPNAIHELNLARDIYEHAVVLSVKTEDQDAFERDFFQLKPYYTDAGNRLPPSPQEHPILGLNLLRLLVQNRIAEFHTELELLSSAALENPCIKHAVELEQSFMEGAYNRVLSARQTVPHETYVYFMDLLAKTVRDEISGCSEKAYDFLAISDAQKMLLFSSEQELLEYIKEEHSEWEIKNGFVYLQKAKESTPCKEIPSLQLINQTLSYARELERIVDLNFTVRWGSDCSPRSQTKMTQQAKNTLFMESVDSSSYVSAKPESSHHDELFMQQRLHFSDSLKDLKNLKKQLYSAAEHFEVSYSKEDQNYMQVTPRVVESLKDYVIKALVNTVDHMGSLAYKVNGFLDASICELSRTELRLSCNEQRIGTCQYFIDHGGLSQQSLALRFPKHHKRYILPAGATTDAVDQSQAMHHIAKEDFCQFRSAAQETTGEISPTTVRKGHSVIRSAQSSSRPGTFQFTKVASNKALENRAVSPYRFSFLRSGSLVKKSSAINSYIASQRFPSEPRRQISLPVHVEQVGTKDIGQHSGKTNRLFKALLSMNKSKREGVLYKYLDEN</sequence>
<dbReference type="AlphaFoldDB" id="A0A8J4R3R4"/>
<evidence type="ECO:0000256" key="2">
    <source>
        <dbReference type="ARBA" id="ARBA00022942"/>
    </source>
</evidence>
<comment type="caution">
    <text evidence="4">The sequence shown here is derived from an EMBL/GenBank/DDBJ whole genome shotgun (WGS) entry which is preliminary data.</text>
</comment>
<dbReference type="EMBL" id="JRKL02001569">
    <property type="protein sequence ID" value="KAF3963258.1"/>
    <property type="molecule type" value="Genomic_DNA"/>
</dbReference>
<dbReference type="InterPro" id="IPR033464">
    <property type="entry name" value="CSN8_PSD8_EIF3K"/>
</dbReference>
<evidence type="ECO:0000256" key="1">
    <source>
        <dbReference type="ARBA" id="ARBA00009627"/>
    </source>
</evidence>
<proteinExistence type="inferred from homology"/>
<accession>A0A8J4R3R4</accession>
<organism evidence="4 5">
    <name type="scientific">Castanea mollissima</name>
    <name type="common">Chinese chestnut</name>
    <dbReference type="NCBI Taxonomy" id="60419"/>
    <lineage>
        <taxon>Eukaryota</taxon>
        <taxon>Viridiplantae</taxon>
        <taxon>Streptophyta</taxon>
        <taxon>Embryophyta</taxon>
        <taxon>Tracheophyta</taxon>
        <taxon>Spermatophyta</taxon>
        <taxon>Magnoliopsida</taxon>
        <taxon>eudicotyledons</taxon>
        <taxon>Gunneridae</taxon>
        <taxon>Pentapetalae</taxon>
        <taxon>rosids</taxon>
        <taxon>fabids</taxon>
        <taxon>Fagales</taxon>
        <taxon>Fagaceae</taxon>
        <taxon>Castanea</taxon>
    </lineage>
</organism>
<dbReference type="PROSITE" id="PS50250">
    <property type="entry name" value="PCI"/>
    <property type="match status" value="1"/>
</dbReference>
<dbReference type="InterPro" id="IPR000717">
    <property type="entry name" value="PCI_dom"/>
</dbReference>
<evidence type="ECO:0000259" key="3">
    <source>
        <dbReference type="PROSITE" id="PS50250"/>
    </source>
</evidence>
<evidence type="ECO:0000313" key="4">
    <source>
        <dbReference type="EMBL" id="KAF3963258.1"/>
    </source>
</evidence>
<dbReference type="PANTHER" id="PTHR12387">
    <property type="entry name" value="26S PROTEASOME NON-ATPASE REGULATORY SUBUNIT 8"/>
    <property type="match status" value="1"/>
</dbReference>
<protein>
    <recommendedName>
        <fullName evidence="3">PCI domain-containing protein</fullName>
    </recommendedName>
</protein>
<dbReference type="GO" id="GO:0005829">
    <property type="term" value="C:cytosol"/>
    <property type="evidence" value="ECO:0007669"/>
    <property type="project" value="TreeGrafter"/>
</dbReference>
<evidence type="ECO:0000313" key="5">
    <source>
        <dbReference type="Proteomes" id="UP000737018"/>
    </source>
</evidence>
<dbReference type="InterPro" id="IPR006746">
    <property type="entry name" value="26S_Psome_Rpn12"/>
</dbReference>
<dbReference type="GO" id="GO:0005634">
    <property type="term" value="C:nucleus"/>
    <property type="evidence" value="ECO:0007669"/>
    <property type="project" value="TreeGrafter"/>
</dbReference>
<dbReference type="Pfam" id="PF10075">
    <property type="entry name" value="CSN8_PSD8_EIF3K"/>
    <property type="match status" value="1"/>
</dbReference>
<gene>
    <name evidence="4" type="ORF">CMV_012331</name>
</gene>
<dbReference type="PANTHER" id="PTHR12387:SF0">
    <property type="entry name" value="26S PROTEASOME NON-ATPASE REGULATORY SUBUNIT 8"/>
    <property type="match status" value="1"/>
</dbReference>
<dbReference type="OrthoDB" id="1927036at2759"/>
<reference evidence="4" key="1">
    <citation type="submission" date="2020-03" db="EMBL/GenBank/DDBJ databases">
        <title>Castanea mollissima Vanexum genome sequencing.</title>
        <authorList>
            <person name="Staton M."/>
        </authorList>
    </citation>
    <scope>NUCLEOTIDE SEQUENCE</scope>
    <source>
        <tissue evidence="4">Leaf</tissue>
    </source>
</reference>
<dbReference type="GO" id="GO:0043161">
    <property type="term" value="P:proteasome-mediated ubiquitin-dependent protein catabolic process"/>
    <property type="evidence" value="ECO:0007669"/>
    <property type="project" value="TreeGrafter"/>
</dbReference>
<dbReference type="FunFam" id="1.25.40.990:FF:000001">
    <property type="entry name" value="26S proteasome non-ATPase regulatory subunit"/>
    <property type="match status" value="1"/>
</dbReference>
<dbReference type="GO" id="GO:0008541">
    <property type="term" value="C:proteasome regulatory particle, lid subcomplex"/>
    <property type="evidence" value="ECO:0007669"/>
    <property type="project" value="TreeGrafter"/>
</dbReference>
<keyword evidence="5" id="KW-1185">Reference proteome</keyword>
<feature type="domain" description="PCI" evidence="3">
    <location>
        <begin position="79"/>
        <end position="251"/>
    </location>
</feature>
<comment type="similarity">
    <text evidence="1">Belongs to the proteasome subunit S14 family.</text>
</comment>
<keyword evidence="2" id="KW-0647">Proteasome</keyword>
<dbReference type="Gene3D" id="1.25.40.990">
    <property type="match status" value="1"/>
</dbReference>
<dbReference type="Gene3D" id="6.10.140.1620">
    <property type="match status" value="1"/>
</dbReference>
<name>A0A8J4R3R4_9ROSI</name>